<dbReference type="SUPFAM" id="SSF52540">
    <property type="entry name" value="P-loop containing nucleoside triphosphate hydrolases"/>
    <property type="match status" value="1"/>
</dbReference>
<evidence type="ECO:0000313" key="7">
    <source>
        <dbReference type="Proteomes" id="UP001333102"/>
    </source>
</evidence>
<keyword evidence="3" id="KW-0547">Nucleotide-binding</keyword>
<dbReference type="Gene3D" id="3.40.50.300">
    <property type="entry name" value="P-loop containing nucleotide triphosphate hydrolases"/>
    <property type="match status" value="1"/>
</dbReference>
<evidence type="ECO:0000256" key="2">
    <source>
        <dbReference type="ARBA" id="ARBA00022448"/>
    </source>
</evidence>
<dbReference type="Proteomes" id="UP001333102">
    <property type="component" value="Chromosome"/>
</dbReference>
<keyword evidence="4 6" id="KW-0067">ATP-binding</keyword>
<accession>A0ABZ1BNH3</accession>
<keyword evidence="2" id="KW-0813">Transport</keyword>
<dbReference type="InterPro" id="IPR017871">
    <property type="entry name" value="ABC_transporter-like_CS"/>
</dbReference>
<dbReference type="PANTHER" id="PTHR42734:SF5">
    <property type="entry name" value="IRON TRANSPORT SYSTEM ATP-BINDING PROTEIN HI_0361-RELATED"/>
    <property type="match status" value="1"/>
</dbReference>
<dbReference type="InterPro" id="IPR050153">
    <property type="entry name" value="Metal_Ion_Import_ABC"/>
</dbReference>
<dbReference type="CDD" id="cd03235">
    <property type="entry name" value="ABC_Metallic_Cations"/>
    <property type="match status" value="1"/>
</dbReference>
<dbReference type="GO" id="GO:0005524">
    <property type="term" value="F:ATP binding"/>
    <property type="evidence" value="ECO:0007669"/>
    <property type="project" value="UniProtKB-KW"/>
</dbReference>
<dbReference type="Pfam" id="PF00005">
    <property type="entry name" value="ABC_tran"/>
    <property type="match status" value="1"/>
</dbReference>
<keyword evidence="7" id="KW-1185">Reference proteome</keyword>
<evidence type="ECO:0000256" key="3">
    <source>
        <dbReference type="ARBA" id="ARBA00022741"/>
    </source>
</evidence>
<dbReference type="RefSeq" id="WP_324668576.1">
    <property type="nucleotide sequence ID" value="NZ_CP141614.1"/>
</dbReference>
<dbReference type="SMART" id="SM00382">
    <property type="entry name" value="AAA"/>
    <property type="match status" value="1"/>
</dbReference>
<evidence type="ECO:0000313" key="6">
    <source>
        <dbReference type="EMBL" id="WRP14269.1"/>
    </source>
</evidence>
<dbReference type="InterPro" id="IPR003439">
    <property type="entry name" value="ABC_transporter-like_ATP-bd"/>
</dbReference>
<dbReference type="PROSITE" id="PS50893">
    <property type="entry name" value="ABC_TRANSPORTER_2"/>
    <property type="match status" value="1"/>
</dbReference>
<evidence type="ECO:0000256" key="1">
    <source>
        <dbReference type="ARBA" id="ARBA00005417"/>
    </source>
</evidence>
<evidence type="ECO:0000256" key="4">
    <source>
        <dbReference type="ARBA" id="ARBA00022840"/>
    </source>
</evidence>
<dbReference type="InterPro" id="IPR027417">
    <property type="entry name" value="P-loop_NTPase"/>
</dbReference>
<gene>
    <name evidence="6" type="ORF">VLY81_12720</name>
</gene>
<dbReference type="PANTHER" id="PTHR42734">
    <property type="entry name" value="METAL TRANSPORT SYSTEM ATP-BINDING PROTEIN TM_0124-RELATED"/>
    <property type="match status" value="1"/>
</dbReference>
<dbReference type="EMBL" id="CP141614">
    <property type="protein sequence ID" value="WRP14269.1"/>
    <property type="molecule type" value="Genomic_DNA"/>
</dbReference>
<organism evidence="6 7">
    <name type="scientific">Geochorda subterranea</name>
    <dbReference type="NCBI Taxonomy" id="3109564"/>
    <lineage>
        <taxon>Bacteria</taxon>
        <taxon>Bacillati</taxon>
        <taxon>Bacillota</taxon>
        <taxon>Limnochordia</taxon>
        <taxon>Limnochordales</taxon>
        <taxon>Geochordaceae</taxon>
        <taxon>Geochorda</taxon>
    </lineage>
</organism>
<evidence type="ECO:0000259" key="5">
    <source>
        <dbReference type="PROSITE" id="PS50893"/>
    </source>
</evidence>
<dbReference type="PROSITE" id="PS00211">
    <property type="entry name" value="ABC_TRANSPORTER_1"/>
    <property type="match status" value="1"/>
</dbReference>
<feature type="domain" description="ABC transporter" evidence="5">
    <location>
        <begin position="14"/>
        <end position="246"/>
    </location>
</feature>
<sequence>MSDEWEPVAGRPVLEVEGLTVAYGPRVVLRDVTFAVFPGERVAVVGPNGAGKSTLFKCIAGLLRPTQGRVALAPRAERGAPALAYAPQQEAVNWHYPASVWDVVMMGRYPFFGLWRRPRPEDRRAVWEALDQVGLAHLARTPIQRLSGGQQQRVFLARALAQGAPLMVLDEPFNAVEEGAQAALVEALSQLRSRGVAVMISTHDLDFVAGSHWFDRVLVLNGRLLAYGPPDRVCARPGGGSPPASWPEPVVCGGRMAP</sequence>
<protein>
    <submittedName>
        <fullName evidence="6">Metal ABC transporter ATP-binding protein</fullName>
    </submittedName>
</protein>
<proteinExistence type="inferred from homology"/>
<comment type="similarity">
    <text evidence="1">Belongs to the ABC transporter superfamily.</text>
</comment>
<dbReference type="InterPro" id="IPR003593">
    <property type="entry name" value="AAA+_ATPase"/>
</dbReference>
<reference evidence="7" key="1">
    <citation type="submission" date="2023-12" db="EMBL/GenBank/DDBJ databases">
        <title>Novel isolates from deep terrestrial aquifers shed light on the physiology and ecology of the class Limnochordia.</title>
        <authorList>
            <person name="Karnachuk O.V."/>
            <person name="Lukina A.P."/>
            <person name="Avakyan M.R."/>
            <person name="Kadnikov V."/>
            <person name="Begmatov S."/>
            <person name="Beletsky A.V."/>
            <person name="Mardanov A.V."/>
            <person name="Ravin N.V."/>
        </authorList>
    </citation>
    <scope>NUCLEOTIDE SEQUENCE [LARGE SCALE GENOMIC DNA]</scope>
    <source>
        <strain evidence="7">LN</strain>
    </source>
</reference>
<name>A0ABZ1BNH3_9FIRM</name>